<evidence type="ECO:0000313" key="5">
    <source>
        <dbReference type="Proteomes" id="UP000029867"/>
    </source>
</evidence>
<reference evidence="3" key="4">
    <citation type="submission" date="2017-01" db="EMBL/GenBank/DDBJ databases">
        <authorList>
            <person name="Mah S.A."/>
            <person name="Swanson W.J."/>
            <person name="Moy G.W."/>
            <person name="Vacquier V.D."/>
        </authorList>
    </citation>
    <scope>NUCLEOTIDE SEQUENCE [LARGE SCALE GENOMIC DNA]</scope>
    <source>
        <strain evidence="3">129</strain>
    </source>
</reference>
<dbReference type="EMBL" id="NHMM01000002">
    <property type="protein sequence ID" value="OUT23143.1"/>
    <property type="molecule type" value="Genomic_DNA"/>
</dbReference>
<evidence type="ECO:0000313" key="2">
    <source>
        <dbReference type="EMBL" id="KGK39215.1"/>
    </source>
</evidence>
<reference evidence="1 8" key="6">
    <citation type="submission" date="2018-06" db="EMBL/GenBank/DDBJ databases">
        <title>Population genomics shows no distinction between pathogenic Candida krusei and environmental Pichia kudriavzevii: One species, four names.</title>
        <authorList>
            <person name="Douglass A.P."/>
            <person name="Offei B."/>
            <person name="Braun-Galleani S."/>
            <person name="Coughlan A.Y."/>
            <person name="Martos A."/>
            <person name="Ortiz-Merino R.A."/>
            <person name="Byrne K.P."/>
            <person name="Wolfe K.H."/>
        </authorList>
    </citation>
    <scope>NUCLEOTIDE SEQUENCE [LARGE SCALE GENOMIC DNA]</scope>
    <source>
        <strain evidence="1 8">CBS573</strain>
    </source>
</reference>
<dbReference type="EMBL" id="JQFK01000011">
    <property type="protein sequence ID" value="KGK39215.1"/>
    <property type="molecule type" value="Genomic_DNA"/>
</dbReference>
<evidence type="ECO:0000313" key="4">
    <source>
        <dbReference type="EMBL" id="OUT23143.1"/>
    </source>
</evidence>
<gene>
    <name evidence="3" type="ORF">BOH78_0711</name>
    <name evidence="1" type="ORF">C5L36_0A02530</name>
    <name evidence="4" type="ORF">CAS74_001454</name>
    <name evidence="2" type="ORF">JL09_g1623</name>
</gene>
<dbReference type="EMBL" id="MQVM01000003">
    <property type="protein sequence ID" value="ONH76834.1"/>
    <property type="molecule type" value="Genomic_DNA"/>
</dbReference>
<dbReference type="OrthoDB" id="9995306at2759"/>
<dbReference type="Proteomes" id="UP000249293">
    <property type="component" value="Chromosome 1"/>
</dbReference>
<keyword evidence="8" id="KW-1185">Reference proteome</keyword>
<dbReference type="VEuPathDB" id="FungiDB:C5L36_0A02530"/>
<reference evidence="2" key="2">
    <citation type="submission" date="2014-08" db="EMBL/GenBank/DDBJ databases">
        <title>Exploiting Issatchenkia orientalis SD108 for Succinic Acid Production.</title>
        <authorList>
            <person name="Xiao H."/>
            <person name="Shao Z."/>
            <person name="Jiang Y."/>
            <person name="Dole S."/>
            <person name="Zhao H."/>
        </authorList>
    </citation>
    <scope>NUCLEOTIDE SEQUENCE [LARGE SCALE GENOMIC DNA]</scope>
    <source>
        <strain evidence="2">SD108</strain>
    </source>
</reference>
<reference evidence="5" key="1">
    <citation type="journal article" date="2014" name="Microb. Cell Fact.">
        <title>Exploiting Issatchenkia orientalis SD108 for succinic acid production.</title>
        <authorList>
            <person name="Xiao H."/>
            <person name="Shao Z."/>
            <person name="Jiang Y."/>
            <person name="Dole S."/>
            <person name="Zhao H."/>
        </authorList>
    </citation>
    <scope>NUCLEOTIDE SEQUENCE [LARGE SCALE GENOMIC DNA]</scope>
    <source>
        <strain evidence="5">SD108</strain>
    </source>
</reference>
<dbReference type="Proteomes" id="UP000195871">
    <property type="component" value="Unassembled WGS sequence"/>
</dbReference>
<evidence type="ECO:0000313" key="3">
    <source>
        <dbReference type="EMBL" id="ONH76834.1"/>
    </source>
</evidence>
<dbReference type="InterPro" id="IPR027417">
    <property type="entry name" value="P-loop_NTPase"/>
</dbReference>
<dbReference type="HOGENOM" id="CLU_1151923_0_0_1"/>
<dbReference type="Proteomes" id="UP000189274">
    <property type="component" value="Unassembled WGS sequence"/>
</dbReference>
<dbReference type="AlphaFoldDB" id="A0A099P2Q1"/>
<reference evidence="6" key="3">
    <citation type="journal article" date="2017" name="Genome Announc.">
        <title>Genome sequences of Cyberlindnera fabianii 65, Pichia kudriavzevii 129, and Saccharomyces cerevisiae 131 isolated from fermented masau fruits in Zimbabwe.</title>
        <authorList>
            <person name="van Rijswijck I.M.H."/>
            <person name="Derks M.F.L."/>
            <person name="Abee T."/>
            <person name="de Ridder D."/>
            <person name="Smid E.J."/>
        </authorList>
    </citation>
    <scope>NUCLEOTIDE SEQUENCE [LARGE SCALE GENOMIC DNA]</scope>
    <source>
        <strain evidence="6">129</strain>
    </source>
</reference>
<reference evidence="4 7" key="5">
    <citation type="submission" date="2017-05" db="EMBL/GenBank/DDBJ databases">
        <title>The Genome Sequence of Candida krusei Ckrusei653.</title>
        <authorList>
            <person name="Cuomo C."/>
            <person name="Forche A."/>
            <person name="Young S."/>
            <person name="Abouelleil A."/>
            <person name="Cao P."/>
            <person name="Chapman S."/>
            <person name="Cusick C."/>
            <person name="Shea T."/>
            <person name="Nusbaum C."/>
            <person name="Birren B."/>
        </authorList>
    </citation>
    <scope>NUCLEOTIDE SEQUENCE [LARGE SCALE GENOMIC DNA]</scope>
    <source>
        <strain evidence="4 7">Ckrusei653</strain>
    </source>
</reference>
<accession>A0A099P2Q1</accession>
<dbReference type="Proteomes" id="UP000029867">
    <property type="component" value="Unassembled WGS sequence"/>
</dbReference>
<evidence type="ECO:0000313" key="8">
    <source>
        <dbReference type="Proteomes" id="UP000249293"/>
    </source>
</evidence>
<dbReference type="STRING" id="4909.A0A099P2Q1"/>
<organism evidence="2 5">
    <name type="scientific">Pichia kudriavzevii</name>
    <name type="common">Yeast</name>
    <name type="synonym">Issatchenkia orientalis</name>
    <dbReference type="NCBI Taxonomy" id="4909"/>
    <lineage>
        <taxon>Eukaryota</taxon>
        <taxon>Fungi</taxon>
        <taxon>Dikarya</taxon>
        <taxon>Ascomycota</taxon>
        <taxon>Saccharomycotina</taxon>
        <taxon>Pichiomycetes</taxon>
        <taxon>Pichiales</taxon>
        <taxon>Pichiaceae</taxon>
        <taxon>Pichia</taxon>
    </lineage>
</organism>
<evidence type="ECO:0000313" key="6">
    <source>
        <dbReference type="Proteomes" id="UP000189274"/>
    </source>
</evidence>
<dbReference type="EMBL" id="CP028773">
    <property type="protein sequence ID" value="AWU73650.1"/>
    <property type="molecule type" value="Genomic_DNA"/>
</dbReference>
<sequence>MASTSDLQQQALTFYSTKDGSLLSDFNTLSLILHDSSNCPAWLITGIIQQALSKDNECYLSPQAPKVTKATIPTFLYSFTNTEQTYSKCFQKYINSNKDFLKFTSYLSDSSKDPSKFSTDVLQDVGKVEEKPFVIIENPELLLSIVPGMTIIQLLSQLNEIQKHTTLYIVTSTSPNKSSLLSMLLHRSSLIITLTALTTGRADDMSGTLSVSPGPIKSKQNVSDRQYSYLVSTNNVKLFYK</sequence>
<evidence type="ECO:0000313" key="7">
    <source>
        <dbReference type="Proteomes" id="UP000195871"/>
    </source>
</evidence>
<protein>
    <submittedName>
        <fullName evidence="3">Elongator complex protein 6</fullName>
    </submittedName>
</protein>
<proteinExistence type="predicted"/>
<name>A0A099P2Q1_PICKU</name>
<dbReference type="Gene3D" id="3.40.50.300">
    <property type="entry name" value="P-loop containing nucleotide triphosphate hydrolases"/>
    <property type="match status" value="1"/>
</dbReference>
<evidence type="ECO:0000313" key="1">
    <source>
        <dbReference type="EMBL" id="AWU73650.1"/>
    </source>
</evidence>